<evidence type="ECO:0000313" key="1">
    <source>
        <dbReference type="EMBL" id="MDR6785735.1"/>
    </source>
</evidence>
<name>A0ACC6L2U6_9SPHI</name>
<dbReference type="Proteomes" id="UP001246858">
    <property type="component" value="Unassembled WGS sequence"/>
</dbReference>
<accession>A0ACC6L2U6</accession>
<reference evidence="1" key="1">
    <citation type="submission" date="2023-07" db="EMBL/GenBank/DDBJ databases">
        <title>Sorghum-associated microbial communities from plants grown in Nebraska, USA.</title>
        <authorList>
            <person name="Schachtman D."/>
        </authorList>
    </citation>
    <scope>NUCLEOTIDE SEQUENCE</scope>
    <source>
        <strain evidence="1">2697</strain>
    </source>
</reference>
<proteinExistence type="predicted"/>
<sequence>MPSQLNKKASPLMVIIAFAVVYIVWGSTYFFIQKALAGFPPFILGAFRFLAAGILLLGWCILKGEKVIDKKSIKQAAIAGVLMLGVGNGLVIWVEQSIPSGLVAILVSSAAMWFVVLDKPKWGENLRSKSTIMGLIVGFIGVILLFAEQLSHTLSNNQGSTQIIGIVLLLLAPIGWAAGSLYSKYNSTDTVSVSVTTSWQMLAAGLAFIPGIFLNSESKTFNWQNVSTDAWLSVAYLVIFGSIAAFSAYVWLLSVRPATQVSTYAYVNPVVAVLLSVLFTSERVTFIQIIGLVVILASVLLINLAKYRATRNN</sequence>
<evidence type="ECO:0000313" key="2">
    <source>
        <dbReference type="Proteomes" id="UP001246858"/>
    </source>
</evidence>
<gene>
    <name evidence="1" type="ORF">J2X78_004327</name>
</gene>
<dbReference type="EMBL" id="JAVDTF010000005">
    <property type="protein sequence ID" value="MDR6785735.1"/>
    <property type="molecule type" value="Genomic_DNA"/>
</dbReference>
<organism evidence="1 2">
    <name type="scientific">Pedobacter africanus</name>
    <dbReference type="NCBI Taxonomy" id="151894"/>
    <lineage>
        <taxon>Bacteria</taxon>
        <taxon>Pseudomonadati</taxon>
        <taxon>Bacteroidota</taxon>
        <taxon>Sphingobacteriia</taxon>
        <taxon>Sphingobacteriales</taxon>
        <taxon>Sphingobacteriaceae</taxon>
        <taxon>Pedobacter</taxon>
    </lineage>
</organism>
<keyword evidence="2" id="KW-1185">Reference proteome</keyword>
<comment type="caution">
    <text evidence="1">The sequence shown here is derived from an EMBL/GenBank/DDBJ whole genome shotgun (WGS) entry which is preliminary data.</text>
</comment>
<protein>
    <submittedName>
        <fullName evidence="1">Drug/metabolite transporter (DMT)-like permease</fullName>
    </submittedName>
</protein>